<gene>
    <name evidence="2" type="ORF">Tci_926041</name>
</gene>
<reference evidence="2" key="1">
    <citation type="journal article" date="2019" name="Sci. Rep.">
        <title>Draft genome of Tanacetum cinerariifolium, the natural source of mosquito coil.</title>
        <authorList>
            <person name="Yamashiro T."/>
            <person name="Shiraishi A."/>
            <person name="Satake H."/>
            <person name="Nakayama K."/>
        </authorList>
    </citation>
    <scope>NUCLEOTIDE SEQUENCE</scope>
</reference>
<dbReference type="AlphaFoldDB" id="A0A699X1V6"/>
<dbReference type="Gene3D" id="3.30.450.20">
    <property type="entry name" value="PAS domain"/>
    <property type="match status" value="1"/>
</dbReference>
<dbReference type="Pfam" id="PF08448">
    <property type="entry name" value="PAS_4"/>
    <property type="match status" value="1"/>
</dbReference>
<evidence type="ECO:0000313" key="2">
    <source>
        <dbReference type="EMBL" id="GFD54072.1"/>
    </source>
</evidence>
<accession>A0A699X1V6</accession>
<dbReference type="EMBL" id="BKCJ011801993">
    <property type="protein sequence ID" value="GFD54072.1"/>
    <property type="molecule type" value="Genomic_DNA"/>
</dbReference>
<feature type="non-terminal residue" evidence="2">
    <location>
        <position position="99"/>
    </location>
</feature>
<dbReference type="InterPro" id="IPR013656">
    <property type="entry name" value="PAS_4"/>
</dbReference>
<sequence>LLVASLTELATPAPAPLATGALPLLAPAVAQQVLGQTTTAVCLLGSSDYRIEYTNSAFEKLFPGRQLIGQTVADALPEVPQQGLAALLDHLGHMGGNFT</sequence>
<feature type="domain" description="PAS fold-4" evidence="1">
    <location>
        <begin position="40"/>
        <end position="89"/>
    </location>
</feature>
<name>A0A699X1V6_TANCI</name>
<proteinExistence type="predicted"/>
<evidence type="ECO:0000259" key="1">
    <source>
        <dbReference type="Pfam" id="PF08448"/>
    </source>
</evidence>
<feature type="non-terminal residue" evidence="2">
    <location>
        <position position="1"/>
    </location>
</feature>
<organism evidence="2">
    <name type="scientific">Tanacetum cinerariifolium</name>
    <name type="common">Dalmatian daisy</name>
    <name type="synonym">Chrysanthemum cinerariifolium</name>
    <dbReference type="NCBI Taxonomy" id="118510"/>
    <lineage>
        <taxon>Eukaryota</taxon>
        <taxon>Viridiplantae</taxon>
        <taxon>Streptophyta</taxon>
        <taxon>Embryophyta</taxon>
        <taxon>Tracheophyta</taxon>
        <taxon>Spermatophyta</taxon>
        <taxon>Magnoliopsida</taxon>
        <taxon>eudicotyledons</taxon>
        <taxon>Gunneridae</taxon>
        <taxon>Pentapetalae</taxon>
        <taxon>asterids</taxon>
        <taxon>campanulids</taxon>
        <taxon>Asterales</taxon>
        <taxon>Asteraceae</taxon>
        <taxon>Asteroideae</taxon>
        <taxon>Anthemideae</taxon>
        <taxon>Anthemidinae</taxon>
        <taxon>Tanacetum</taxon>
    </lineage>
</organism>
<protein>
    <recommendedName>
        <fullName evidence="1">PAS fold-4 domain-containing protein</fullName>
    </recommendedName>
</protein>
<comment type="caution">
    <text evidence="2">The sequence shown here is derived from an EMBL/GenBank/DDBJ whole genome shotgun (WGS) entry which is preliminary data.</text>
</comment>